<evidence type="ECO:0000313" key="2">
    <source>
        <dbReference type="Proteomes" id="UP000069632"/>
    </source>
</evidence>
<dbReference type="PRINTS" id="PR00313">
    <property type="entry name" value="CABNDNGRPT"/>
</dbReference>
<gene>
    <name evidence="1" type="primary">cya_1</name>
    <name evidence="1" type="ORF">ERS672216_01336</name>
</gene>
<dbReference type="InterPro" id="IPR011049">
    <property type="entry name" value="Serralysin-like_metalloprot_C"/>
</dbReference>
<accession>A0A128EJ75</accession>
<proteinExistence type="predicted"/>
<protein>
    <submittedName>
        <fullName evidence="1">RTX toxins and related Ca2+-binding protein</fullName>
    </submittedName>
</protein>
<keyword evidence="2" id="KW-1185">Reference proteome</keyword>
<dbReference type="RefSeq" id="WP_075540339.1">
    <property type="nucleotide sequence ID" value="NZ_CP053844.1"/>
</dbReference>
<dbReference type="InterPro" id="IPR001343">
    <property type="entry name" value="Hemolysn_Ca-bd"/>
</dbReference>
<dbReference type="EMBL" id="FIZP01000007">
    <property type="protein sequence ID" value="CZE48293.1"/>
    <property type="molecule type" value="Genomic_DNA"/>
</dbReference>
<dbReference type="Pfam" id="PF00353">
    <property type="entry name" value="HemolysinCabind"/>
    <property type="match status" value="1"/>
</dbReference>
<dbReference type="Proteomes" id="UP000069632">
    <property type="component" value="Unassembled WGS sequence"/>
</dbReference>
<dbReference type="SUPFAM" id="SSF51120">
    <property type="entry name" value="beta-Roll"/>
    <property type="match status" value="1"/>
</dbReference>
<dbReference type="Gene3D" id="2.150.10.10">
    <property type="entry name" value="Serralysin-like metalloprotease, C-terminal"/>
    <property type="match status" value="1"/>
</dbReference>
<dbReference type="GO" id="GO:0005509">
    <property type="term" value="F:calcium ion binding"/>
    <property type="evidence" value="ECO:0007669"/>
    <property type="project" value="InterPro"/>
</dbReference>
<name>A0A128EJ75_9BACT</name>
<reference evidence="1 2" key="1">
    <citation type="submission" date="2016-02" db="EMBL/GenBank/DDBJ databases">
        <authorList>
            <consortium name="Pathogen Informatics"/>
        </authorList>
    </citation>
    <scope>NUCLEOTIDE SEQUENCE [LARGE SCALE GENOMIC DNA]</scope>
    <source>
        <strain evidence="1 2">RC20</strain>
    </source>
</reference>
<dbReference type="PROSITE" id="PS00330">
    <property type="entry name" value="HEMOLYSIN_CALCIUM"/>
    <property type="match status" value="1"/>
</dbReference>
<evidence type="ECO:0000313" key="1">
    <source>
        <dbReference type="EMBL" id="CZE48293.1"/>
    </source>
</evidence>
<dbReference type="InterPro" id="IPR018511">
    <property type="entry name" value="Hemolysin-typ_Ca-bd_CS"/>
</dbReference>
<sequence length="204" mass="22246">MSREIEAKRELDRAEMRLLISKNEILKPVDDLSKFGSYASQLLAQTENERMVGGIFGIISGNFINLTKSEDIVRTIINLGIDVVTGIIFKSTPIGMVLGYIVGETVKDFANNVYDWATNKTLDIPEVTSNGFIKVTMPDGEVYARPLTLDARGLIIGGNGDDVLFGGNGNDTLQGNSGSDILLGGFGNDTYNANIRYNSHLHKK</sequence>
<dbReference type="AlphaFoldDB" id="A0A128EJ75"/>
<organism evidence="1 2">
    <name type="scientific">Campylobacter geochelonis</name>
    <dbReference type="NCBI Taxonomy" id="1780362"/>
    <lineage>
        <taxon>Bacteria</taxon>
        <taxon>Pseudomonadati</taxon>
        <taxon>Campylobacterota</taxon>
        <taxon>Epsilonproteobacteria</taxon>
        <taxon>Campylobacterales</taxon>
        <taxon>Campylobacteraceae</taxon>
        <taxon>Campylobacter</taxon>
    </lineage>
</organism>